<evidence type="ECO:0000259" key="3">
    <source>
        <dbReference type="Pfam" id="PF01844"/>
    </source>
</evidence>
<dbReference type="CDD" id="cd00085">
    <property type="entry name" value="HNHc"/>
    <property type="match status" value="1"/>
</dbReference>
<protein>
    <submittedName>
        <fullName evidence="5">HNH endonuclease</fullName>
    </submittedName>
</protein>
<feature type="compositionally biased region" description="Low complexity" evidence="2">
    <location>
        <begin position="369"/>
        <end position="387"/>
    </location>
</feature>
<feature type="region of interest" description="Disordered" evidence="2">
    <location>
        <begin position="363"/>
        <end position="400"/>
    </location>
</feature>
<reference evidence="5" key="2">
    <citation type="submission" date="2021-04" db="EMBL/GenBank/DDBJ databases">
        <authorList>
            <person name="Gilroy R."/>
        </authorList>
    </citation>
    <scope>NUCLEOTIDE SEQUENCE</scope>
    <source>
        <strain evidence="5">ChiGjej4B4-7305</strain>
    </source>
</reference>
<evidence type="ECO:0000259" key="4">
    <source>
        <dbReference type="Pfam" id="PF02720"/>
    </source>
</evidence>
<gene>
    <name evidence="5" type="ORF">H9815_16410</name>
</gene>
<name>A0A9D2EH83_9MICO</name>
<feature type="compositionally biased region" description="Basic and acidic residues" evidence="2">
    <location>
        <begin position="526"/>
        <end position="537"/>
    </location>
</feature>
<comment type="similarity">
    <text evidence="1">Belongs to the Rv1128c/1148c/1588c/1702c/1945/3466 family.</text>
</comment>
<sequence length="578" mass="60204">MDINGGTSTPGEQHKARPEGGAGAVSVMARLLTEFESLDVDEQLVRMGTGGALLERLLALDLDEAEDAALVEAVAAANRICASAQAVMTQAAGVLAERASMNPPALASESVAADTGQVTSTDAEKGCTAPEELAVRLGWTRAQCRDLVRRGRVLGTHLVNTGEDLRRGRIDTGRAHVIADGLSEVAWQVAMAVEDAVLPGAPERTAGQLRRDVARALIAVDPAEAEARAVRRRSRRRVSRPRALADETAAMTIQGPAADVLALDQALHARAKAAQAGGDTRTLDQLRFDALAAVGSHALASGYLGPKELDLPLGLIGGRHPEIHVTIPITHLIPDVGTGGAVAAARGDQIDDEAGVLRRMLTTPPTPGPGCTCGTTSPGSANPPGRPGAAGAGTGPAGPGRLEAPWFAASESVIDTGPSITGESVPYLSGYGPITPATARALAAGGIWRRLVTDPVTDQLLDLGHTRYRPSAALADHIRARDDSCVRPGCSSPATECQLDHTQPWDHTDPGEGGPTSPANLGPLCQRDHQTKTHGDFQLEQTAPGVFEWTTPTGHRYRRNADGSTTALSHNPHTPPPF</sequence>
<dbReference type="Pfam" id="PF02720">
    <property type="entry name" value="DUF222"/>
    <property type="match status" value="1"/>
</dbReference>
<dbReference type="GO" id="GO:0003676">
    <property type="term" value="F:nucleic acid binding"/>
    <property type="evidence" value="ECO:0007669"/>
    <property type="project" value="InterPro"/>
</dbReference>
<dbReference type="GO" id="GO:0008270">
    <property type="term" value="F:zinc ion binding"/>
    <property type="evidence" value="ECO:0007669"/>
    <property type="project" value="InterPro"/>
</dbReference>
<organism evidence="5 6">
    <name type="scientific">Candidatus Ruania gallistercoris</name>
    <dbReference type="NCBI Taxonomy" id="2838746"/>
    <lineage>
        <taxon>Bacteria</taxon>
        <taxon>Bacillati</taxon>
        <taxon>Actinomycetota</taxon>
        <taxon>Actinomycetes</taxon>
        <taxon>Micrococcales</taxon>
        <taxon>Ruaniaceae</taxon>
        <taxon>Ruania</taxon>
    </lineage>
</organism>
<feature type="region of interest" description="Disordered" evidence="2">
    <location>
        <begin position="489"/>
        <end position="578"/>
    </location>
</feature>
<evidence type="ECO:0000256" key="1">
    <source>
        <dbReference type="ARBA" id="ARBA00023450"/>
    </source>
</evidence>
<feature type="domain" description="HNH" evidence="3">
    <location>
        <begin position="490"/>
        <end position="534"/>
    </location>
</feature>
<keyword evidence="5" id="KW-0540">Nuclease</keyword>
<reference evidence="5" key="1">
    <citation type="journal article" date="2021" name="PeerJ">
        <title>Extensive microbial diversity within the chicken gut microbiome revealed by metagenomics and culture.</title>
        <authorList>
            <person name="Gilroy R."/>
            <person name="Ravi A."/>
            <person name="Getino M."/>
            <person name="Pursley I."/>
            <person name="Horton D.L."/>
            <person name="Alikhan N.F."/>
            <person name="Baker D."/>
            <person name="Gharbi K."/>
            <person name="Hall N."/>
            <person name="Watson M."/>
            <person name="Adriaenssens E.M."/>
            <person name="Foster-Nyarko E."/>
            <person name="Jarju S."/>
            <person name="Secka A."/>
            <person name="Antonio M."/>
            <person name="Oren A."/>
            <person name="Chaudhuri R.R."/>
            <person name="La Ragione R."/>
            <person name="Hildebrand F."/>
            <person name="Pallen M.J."/>
        </authorList>
    </citation>
    <scope>NUCLEOTIDE SEQUENCE</scope>
    <source>
        <strain evidence="5">ChiGjej4B4-7305</strain>
    </source>
</reference>
<comment type="caution">
    <text evidence="5">The sequence shown here is derived from an EMBL/GenBank/DDBJ whole genome shotgun (WGS) entry which is preliminary data.</text>
</comment>
<feature type="compositionally biased region" description="Gly residues" evidence="2">
    <location>
        <begin position="388"/>
        <end position="398"/>
    </location>
</feature>
<dbReference type="InterPro" id="IPR002711">
    <property type="entry name" value="HNH"/>
</dbReference>
<evidence type="ECO:0000313" key="5">
    <source>
        <dbReference type="EMBL" id="HIZ37360.1"/>
    </source>
</evidence>
<evidence type="ECO:0000313" key="6">
    <source>
        <dbReference type="Proteomes" id="UP000824037"/>
    </source>
</evidence>
<dbReference type="InterPro" id="IPR003615">
    <property type="entry name" value="HNH_nuc"/>
</dbReference>
<dbReference type="InterPro" id="IPR003870">
    <property type="entry name" value="DUF222"/>
</dbReference>
<keyword evidence="5" id="KW-0378">Hydrolase</keyword>
<dbReference type="GO" id="GO:0004519">
    <property type="term" value="F:endonuclease activity"/>
    <property type="evidence" value="ECO:0007669"/>
    <property type="project" value="UniProtKB-KW"/>
</dbReference>
<proteinExistence type="inferred from homology"/>
<feature type="region of interest" description="Disordered" evidence="2">
    <location>
        <begin position="1"/>
        <end position="22"/>
    </location>
</feature>
<dbReference type="Pfam" id="PF01844">
    <property type="entry name" value="HNH"/>
    <property type="match status" value="1"/>
</dbReference>
<feature type="compositionally biased region" description="Polar residues" evidence="2">
    <location>
        <begin position="1"/>
        <end position="11"/>
    </location>
</feature>
<accession>A0A9D2EH83</accession>
<dbReference type="Proteomes" id="UP000824037">
    <property type="component" value="Unassembled WGS sequence"/>
</dbReference>
<dbReference type="EMBL" id="DXBY01000280">
    <property type="protein sequence ID" value="HIZ37360.1"/>
    <property type="molecule type" value="Genomic_DNA"/>
</dbReference>
<keyword evidence="5" id="KW-0255">Endonuclease</keyword>
<feature type="compositionally biased region" description="Polar residues" evidence="2">
    <location>
        <begin position="562"/>
        <end position="572"/>
    </location>
</feature>
<feature type="domain" description="DUF222" evidence="4">
    <location>
        <begin position="119"/>
        <end position="305"/>
    </location>
</feature>
<dbReference type="AlphaFoldDB" id="A0A9D2EH83"/>
<evidence type="ECO:0000256" key="2">
    <source>
        <dbReference type="SAM" id="MobiDB-lite"/>
    </source>
</evidence>